<keyword evidence="6" id="KW-1003">Cell membrane</keyword>
<evidence type="ECO:0000256" key="4">
    <source>
        <dbReference type="ARBA" id="ARBA00011024"/>
    </source>
</evidence>
<dbReference type="Proteomes" id="UP000597762">
    <property type="component" value="Unassembled WGS sequence"/>
</dbReference>
<evidence type="ECO:0000256" key="5">
    <source>
        <dbReference type="ARBA" id="ARBA00014380"/>
    </source>
</evidence>
<keyword evidence="11" id="KW-0472">Membrane</keyword>
<evidence type="ECO:0000256" key="7">
    <source>
        <dbReference type="ARBA" id="ARBA00022525"/>
    </source>
</evidence>
<dbReference type="Gene3D" id="1.20.1410.10">
    <property type="entry name" value="I/LWEQ domain"/>
    <property type="match status" value="1"/>
</dbReference>
<protein>
    <recommendedName>
        <fullName evidence="5">Transmembrane protein 98</fullName>
    </recommendedName>
</protein>
<evidence type="ECO:0000256" key="12">
    <source>
        <dbReference type="SAM" id="SignalP"/>
    </source>
</evidence>
<proteinExistence type="inferred from homology"/>
<evidence type="ECO:0000256" key="3">
    <source>
        <dbReference type="ARBA" id="ARBA00004648"/>
    </source>
</evidence>
<evidence type="ECO:0000256" key="11">
    <source>
        <dbReference type="ARBA" id="ARBA00023136"/>
    </source>
</evidence>
<dbReference type="EMBL" id="CAHIKZ030003900">
    <property type="protein sequence ID" value="CAE1305232.1"/>
    <property type="molecule type" value="Genomic_DNA"/>
</dbReference>
<evidence type="ECO:0000256" key="1">
    <source>
        <dbReference type="ARBA" id="ARBA00004401"/>
    </source>
</evidence>
<dbReference type="GO" id="GO:0005789">
    <property type="term" value="C:endoplasmic reticulum membrane"/>
    <property type="evidence" value="ECO:0007669"/>
    <property type="project" value="UniProtKB-SubCell"/>
</dbReference>
<keyword evidence="14" id="KW-1185">Reference proteome</keyword>
<dbReference type="AlphaFoldDB" id="A0A812DSC9"/>
<organism evidence="13 14">
    <name type="scientific">Acanthosepion pharaonis</name>
    <name type="common">Pharaoh cuttlefish</name>
    <name type="synonym">Sepia pharaonis</name>
    <dbReference type="NCBI Taxonomy" id="158019"/>
    <lineage>
        <taxon>Eukaryota</taxon>
        <taxon>Metazoa</taxon>
        <taxon>Spiralia</taxon>
        <taxon>Lophotrochozoa</taxon>
        <taxon>Mollusca</taxon>
        <taxon>Cephalopoda</taxon>
        <taxon>Coleoidea</taxon>
        <taxon>Decapodiformes</taxon>
        <taxon>Sepiida</taxon>
        <taxon>Sepiina</taxon>
        <taxon>Sepiidae</taxon>
        <taxon>Acanthosepion</taxon>
    </lineage>
</organism>
<dbReference type="PANTHER" id="PTHR32510">
    <property type="entry name" value="TRANSMEMBRANE PROTEIN 98"/>
    <property type="match status" value="1"/>
</dbReference>
<evidence type="ECO:0000313" key="14">
    <source>
        <dbReference type="Proteomes" id="UP000597762"/>
    </source>
</evidence>
<evidence type="ECO:0000256" key="10">
    <source>
        <dbReference type="ARBA" id="ARBA00022989"/>
    </source>
</evidence>
<dbReference type="GO" id="GO:0005615">
    <property type="term" value="C:extracellular space"/>
    <property type="evidence" value="ECO:0007669"/>
    <property type="project" value="UniProtKB-ARBA"/>
</dbReference>
<feature type="signal peptide" evidence="12">
    <location>
        <begin position="1"/>
        <end position="24"/>
    </location>
</feature>
<keyword evidence="9" id="KW-0256">Endoplasmic reticulum</keyword>
<evidence type="ECO:0000256" key="9">
    <source>
        <dbReference type="ARBA" id="ARBA00022824"/>
    </source>
</evidence>
<keyword evidence="7" id="KW-0964">Secreted</keyword>
<name>A0A812DSC9_ACAPH</name>
<comment type="caution">
    <text evidence="13">The sequence shown here is derived from an EMBL/GenBank/DDBJ whole genome shotgun (WGS) entry which is preliminary data.</text>
</comment>
<dbReference type="PANTHER" id="PTHR32510:SF3">
    <property type="entry name" value="TRANSMEMBRANE PROTEIN 98"/>
    <property type="match status" value="1"/>
</dbReference>
<dbReference type="FunFam" id="1.20.1410.10:FF:000003">
    <property type="entry name" value="Transmembrane protein 98"/>
    <property type="match status" value="1"/>
</dbReference>
<dbReference type="OrthoDB" id="5978425at2759"/>
<gene>
    <name evidence="13" type="ORF">SPHA_57723</name>
</gene>
<evidence type="ECO:0000313" key="13">
    <source>
        <dbReference type="EMBL" id="CAE1305232.1"/>
    </source>
</evidence>
<reference evidence="13" key="1">
    <citation type="submission" date="2021-01" db="EMBL/GenBank/DDBJ databases">
        <authorList>
            <person name="Li R."/>
            <person name="Bekaert M."/>
        </authorList>
    </citation>
    <scope>NUCLEOTIDE SEQUENCE</scope>
    <source>
        <strain evidence="13">Farmed</strain>
    </source>
</reference>
<dbReference type="InterPro" id="IPR029668">
    <property type="entry name" value="TMEM98"/>
</dbReference>
<feature type="chain" id="PRO_5032495947" description="Transmembrane protein 98" evidence="12">
    <location>
        <begin position="25"/>
        <end position="245"/>
    </location>
</feature>
<evidence type="ECO:0000256" key="8">
    <source>
        <dbReference type="ARBA" id="ARBA00022692"/>
    </source>
</evidence>
<evidence type="ECO:0000256" key="6">
    <source>
        <dbReference type="ARBA" id="ARBA00022475"/>
    </source>
</evidence>
<evidence type="ECO:0000256" key="2">
    <source>
        <dbReference type="ARBA" id="ARBA00004550"/>
    </source>
</evidence>
<keyword evidence="8 13" id="KW-0812">Transmembrane</keyword>
<comment type="similarity">
    <text evidence="4">Belongs to the TMEM98 family.</text>
</comment>
<dbReference type="GO" id="GO:0005886">
    <property type="term" value="C:plasma membrane"/>
    <property type="evidence" value="ECO:0007669"/>
    <property type="project" value="UniProtKB-SubCell"/>
</dbReference>
<sequence length="245" mass="27633">MRKSIDKCCSIINLLSFLQCNTVALVLVCRNCYCRQMDLITMQHKDNSPDTQLIHSMETVPPAPDPNTVEMDDIEFTSPKLEEILQDENYIEDATGLVPHCLAILKICHELTNKLVAMAMGSSQQIHMQESMTDLIAMAKRITPRVDEVVRSMYPPLDPRLLEARCTALVLSVNHLVYVVKNAYRLAGTLDWADQSLADVEDHLRVLKEASIAYDINCRILPNNSTTMDNQQQATVTIRDESSQV</sequence>
<comment type="subcellular location">
    <subcellularLocation>
        <location evidence="1">Cell membrane</location>
        <topology evidence="1">Single-pass type II membrane protein</topology>
    </subcellularLocation>
    <subcellularLocation>
        <location evidence="3">Endoplasmic reticulum membrane</location>
        <topology evidence="3">Single-pass type II membrane protein</topology>
    </subcellularLocation>
    <subcellularLocation>
        <location evidence="2">Secreted</location>
        <location evidence="2">Extracellular exosome</location>
    </subcellularLocation>
</comment>
<accession>A0A812DSC9</accession>
<keyword evidence="10" id="KW-1133">Transmembrane helix</keyword>
<keyword evidence="12" id="KW-0732">Signal</keyword>